<dbReference type="SUPFAM" id="SSF51316">
    <property type="entry name" value="Mss4-like"/>
    <property type="match status" value="1"/>
</dbReference>
<accession>A0A7S4J2W6</accession>
<gene>
    <name evidence="5" type="ORF">OAUR00152_LOCUS20221</name>
</gene>
<dbReference type="InterPro" id="IPR006913">
    <property type="entry name" value="CENP-V/GFA"/>
</dbReference>
<name>A0A7S4J2W6_9STRA</name>
<comment type="similarity">
    <text evidence="1">Belongs to the Gfa family.</text>
</comment>
<dbReference type="GO" id="GO:0016846">
    <property type="term" value="F:carbon-sulfur lyase activity"/>
    <property type="evidence" value="ECO:0007669"/>
    <property type="project" value="InterPro"/>
</dbReference>
<dbReference type="InterPro" id="IPR052355">
    <property type="entry name" value="CENP-V-like"/>
</dbReference>
<dbReference type="GO" id="GO:0046872">
    <property type="term" value="F:metal ion binding"/>
    <property type="evidence" value="ECO:0007669"/>
    <property type="project" value="UniProtKB-KW"/>
</dbReference>
<dbReference type="Gene3D" id="2.170.150.70">
    <property type="match status" value="1"/>
</dbReference>
<sequence length="145" mass="16223">MANETGTYHLRCHCGRISARFRCNRHSVTAWDCNCSDCAMRRNVHFVIPAEDLTLTMEGETLEDATILYEWGTRAAKRRFCRTCGILPFYIPRSNPDGVAITLRCADFGPEGEGPTVVVKKFDGVHWEESHAKTGIAAESKRSGN</sequence>
<organism evidence="5">
    <name type="scientific">Odontella aurita</name>
    <dbReference type="NCBI Taxonomy" id="265563"/>
    <lineage>
        <taxon>Eukaryota</taxon>
        <taxon>Sar</taxon>
        <taxon>Stramenopiles</taxon>
        <taxon>Ochrophyta</taxon>
        <taxon>Bacillariophyta</taxon>
        <taxon>Mediophyceae</taxon>
        <taxon>Biddulphiophycidae</taxon>
        <taxon>Eupodiscales</taxon>
        <taxon>Odontellaceae</taxon>
        <taxon>Odontella</taxon>
    </lineage>
</organism>
<dbReference type="PANTHER" id="PTHR28620:SF1">
    <property type="entry name" value="CENP-V_GFA DOMAIN-CONTAINING PROTEIN"/>
    <property type="match status" value="1"/>
</dbReference>
<evidence type="ECO:0000313" key="5">
    <source>
        <dbReference type="EMBL" id="CAE2248856.1"/>
    </source>
</evidence>
<dbReference type="AlphaFoldDB" id="A0A7S4J2W6"/>
<dbReference type="EMBL" id="HBKQ01029691">
    <property type="protein sequence ID" value="CAE2248856.1"/>
    <property type="molecule type" value="Transcribed_RNA"/>
</dbReference>
<feature type="domain" description="CENP-V/GFA" evidence="4">
    <location>
        <begin position="4"/>
        <end position="128"/>
    </location>
</feature>
<protein>
    <recommendedName>
        <fullName evidence="4">CENP-V/GFA domain-containing protein</fullName>
    </recommendedName>
</protein>
<evidence type="ECO:0000259" key="4">
    <source>
        <dbReference type="PROSITE" id="PS51891"/>
    </source>
</evidence>
<evidence type="ECO:0000256" key="1">
    <source>
        <dbReference type="ARBA" id="ARBA00005495"/>
    </source>
</evidence>
<dbReference type="Pfam" id="PF04828">
    <property type="entry name" value="GFA"/>
    <property type="match status" value="1"/>
</dbReference>
<evidence type="ECO:0000256" key="2">
    <source>
        <dbReference type="ARBA" id="ARBA00022723"/>
    </source>
</evidence>
<keyword evidence="3" id="KW-0862">Zinc</keyword>
<keyword evidence="2" id="KW-0479">Metal-binding</keyword>
<proteinExistence type="inferred from homology"/>
<dbReference type="PROSITE" id="PS51891">
    <property type="entry name" value="CENP_V_GFA"/>
    <property type="match status" value="1"/>
</dbReference>
<dbReference type="PANTHER" id="PTHR28620">
    <property type="entry name" value="CENTROMERE PROTEIN V"/>
    <property type="match status" value="1"/>
</dbReference>
<reference evidence="5" key="1">
    <citation type="submission" date="2021-01" db="EMBL/GenBank/DDBJ databases">
        <authorList>
            <person name="Corre E."/>
            <person name="Pelletier E."/>
            <person name="Niang G."/>
            <person name="Scheremetjew M."/>
            <person name="Finn R."/>
            <person name="Kale V."/>
            <person name="Holt S."/>
            <person name="Cochrane G."/>
            <person name="Meng A."/>
            <person name="Brown T."/>
            <person name="Cohen L."/>
        </authorList>
    </citation>
    <scope>NUCLEOTIDE SEQUENCE</scope>
    <source>
        <strain evidence="5">Isolate 1302-5</strain>
    </source>
</reference>
<dbReference type="InterPro" id="IPR011057">
    <property type="entry name" value="Mss4-like_sf"/>
</dbReference>
<evidence type="ECO:0000256" key="3">
    <source>
        <dbReference type="ARBA" id="ARBA00022833"/>
    </source>
</evidence>